<keyword evidence="2" id="KW-0472">Membrane</keyword>
<feature type="transmembrane region" description="Helical" evidence="2">
    <location>
        <begin position="44"/>
        <end position="63"/>
    </location>
</feature>
<name>A0A1S8N226_CLOSA</name>
<dbReference type="SMART" id="SM00267">
    <property type="entry name" value="GGDEF"/>
    <property type="match status" value="1"/>
</dbReference>
<dbReference type="CDD" id="cd01949">
    <property type="entry name" value="GGDEF"/>
    <property type="match status" value="1"/>
</dbReference>
<dbReference type="PANTHER" id="PTHR45138:SF9">
    <property type="entry name" value="DIGUANYLATE CYCLASE DGCM-RELATED"/>
    <property type="match status" value="1"/>
</dbReference>
<proteinExistence type="predicted"/>
<dbReference type="PANTHER" id="PTHR45138">
    <property type="entry name" value="REGULATORY COMPONENTS OF SENSORY TRANSDUCTION SYSTEM"/>
    <property type="match status" value="1"/>
</dbReference>
<organism evidence="4 5">
    <name type="scientific">Clostridium saccharobutylicum</name>
    <dbReference type="NCBI Taxonomy" id="169679"/>
    <lineage>
        <taxon>Bacteria</taxon>
        <taxon>Bacillati</taxon>
        <taxon>Bacillota</taxon>
        <taxon>Clostridia</taxon>
        <taxon>Eubacteriales</taxon>
        <taxon>Clostridiaceae</taxon>
        <taxon>Clostridium</taxon>
    </lineage>
</organism>
<evidence type="ECO:0000313" key="4">
    <source>
        <dbReference type="EMBL" id="OOM10463.1"/>
    </source>
</evidence>
<dbReference type="GO" id="GO:0043709">
    <property type="term" value="P:cell adhesion involved in single-species biofilm formation"/>
    <property type="evidence" value="ECO:0007669"/>
    <property type="project" value="TreeGrafter"/>
</dbReference>
<protein>
    <submittedName>
        <fullName evidence="4">Response regulator PleD</fullName>
    </submittedName>
</protein>
<dbReference type="InterPro" id="IPR029016">
    <property type="entry name" value="GAF-like_dom_sf"/>
</dbReference>
<dbReference type="RefSeq" id="WP_077866168.1">
    <property type="nucleotide sequence ID" value="NZ_LZYZ01000006.1"/>
</dbReference>
<feature type="coiled-coil region" evidence="1">
    <location>
        <begin position="523"/>
        <end position="564"/>
    </location>
</feature>
<sequence length="646" mass="74279">MKKRFIVKIYLILSIFTVLIPTLSIILAQQKIIPSFDKWEINNFTFFLLVTLSISIIPTLFLVNKITRIYVKIKEIKNNLNMKNEKKLNKFKLKNIDFFFKEIDKISREARILQFENRILYDTALAIHSTASFQELLDTILARLTTHINADFGLIFLLENDELRLEAYSNIFDQDIEKTSFRIGEGLVGWSVHKGEGILTRDVQNDYRYIRCINDTKAQITIPIKMYERILGVLVLGSKKSSDFNESDFKLINTISGEIGLAINNAQLTEHLKKENENNQMLFKLTKKITSSVELNKVAEIGVKTITGVINVKSCVLAILEEGNEDVLKIISSYGTDKEKSQFLELKETIREAFTEKQSVEQKIDIGYVYSIPILSKENCIGILHINTENILTIEEIELTNSAVTSLSSALENAFLYKSVETLAIRDGLTSTYNRRYFQDVIDEYTKKAQINNEDLSLVMLDVDNFKKYNDTYGHIVGDFILKKIANIMQNSLRHDDIISRYGGDEFIIILPNTKIEEAKIIMENIRDSISSYKFEIEDEKKEVEEEEEKVAELKEVIEVEGKKGNMFKKENLLNNNFKNWIIEKVGLNQFNRTSKSFNVTISVGISSLMHTNYDKEILIKNADKASLESKRKGKNQVSICMPELN</sequence>
<evidence type="ECO:0000259" key="3">
    <source>
        <dbReference type="PROSITE" id="PS50887"/>
    </source>
</evidence>
<dbReference type="PROSITE" id="PS50887">
    <property type="entry name" value="GGDEF"/>
    <property type="match status" value="1"/>
</dbReference>
<dbReference type="SUPFAM" id="SSF55781">
    <property type="entry name" value="GAF domain-like"/>
    <property type="match status" value="2"/>
</dbReference>
<evidence type="ECO:0000313" key="5">
    <source>
        <dbReference type="Proteomes" id="UP000191154"/>
    </source>
</evidence>
<evidence type="ECO:0000256" key="2">
    <source>
        <dbReference type="SAM" id="Phobius"/>
    </source>
</evidence>
<dbReference type="Pfam" id="PF00990">
    <property type="entry name" value="GGDEF"/>
    <property type="match status" value="1"/>
</dbReference>
<feature type="domain" description="GGDEF" evidence="3">
    <location>
        <begin position="454"/>
        <end position="643"/>
    </location>
</feature>
<dbReference type="InterPro" id="IPR000160">
    <property type="entry name" value="GGDEF_dom"/>
</dbReference>
<dbReference type="InterPro" id="IPR043128">
    <property type="entry name" value="Rev_trsase/Diguanyl_cyclase"/>
</dbReference>
<dbReference type="STRING" id="169679.CSACC_21910"/>
<dbReference type="Gene3D" id="3.30.70.270">
    <property type="match status" value="1"/>
</dbReference>
<comment type="caution">
    <text evidence="4">The sequence shown here is derived from an EMBL/GenBank/DDBJ whole genome shotgun (WGS) entry which is preliminary data.</text>
</comment>
<dbReference type="SMART" id="SM00065">
    <property type="entry name" value="GAF"/>
    <property type="match status" value="1"/>
</dbReference>
<dbReference type="Proteomes" id="UP000191154">
    <property type="component" value="Unassembled WGS sequence"/>
</dbReference>
<keyword evidence="2" id="KW-0812">Transmembrane</keyword>
<reference evidence="4 5" key="1">
    <citation type="submission" date="2016-05" db="EMBL/GenBank/DDBJ databases">
        <title>Microbial solvent formation.</title>
        <authorList>
            <person name="Poehlein A."/>
            <person name="Montoya Solano J.D."/>
            <person name="Flitsch S."/>
            <person name="Krabben P."/>
            <person name="Duerre P."/>
            <person name="Daniel R."/>
        </authorList>
    </citation>
    <scope>NUCLEOTIDE SEQUENCE [LARGE SCALE GENOMIC DNA]</scope>
    <source>
        <strain evidence="4 5">L1-8</strain>
    </source>
</reference>
<evidence type="ECO:0000256" key="1">
    <source>
        <dbReference type="SAM" id="Coils"/>
    </source>
</evidence>
<gene>
    <name evidence="4" type="primary">pleD_3</name>
    <name evidence="4" type="ORF">CLOSAC_30840</name>
</gene>
<dbReference type="Gene3D" id="3.30.450.40">
    <property type="match status" value="2"/>
</dbReference>
<dbReference type="Pfam" id="PF13185">
    <property type="entry name" value="GAF_2"/>
    <property type="match status" value="1"/>
</dbReference>
<dbReference type="InterPro" id="IPR050469">
    <property type="entry name" value="Diguanylate_Cyclase"/>
</dbReference>
<dbReference type="InterPro" id="IPR029787">
    <property type="entry name" value="Nucleotide_cyclase"/>
</dbReference>
<keyword evidence="1" id="KW-0175">Coiled coil</keyword>
<dbReference type="SUPFAM" id="SSF55073">
    <property type="entry name" value="Nucleotide cyclase"/>
    <property type="match status" value="2"/>
</dbReference>
<accession>A0A1S8N226</accession>
<dbReference type="EMBL" id="LZYZ01000006">
    <property type="protein sequence ID" value="OOM10463.1"/>
    <property type="molecule type" value="Genomic_DNA"/>
</dbReference>
<dbReference type="InterPro" id="IPR003018">
    <property type="entry name" value="GAF"/>
</dbReference>
<dbReference type="GO" id="GO:0052621">
    <property type="term" value="F:diguanylate cyclase activity"/>
    <property type="evidence" value="ECO:0007669"/>
    <property type="project" value="TreeGrafter"/>
</dbReference>
<dbReference type="GO" id="GO:1902201">
    <property type="term" value="P:negative regulation of bacterial-type flagellum-dependent cell motility"/>
    <property type="evidence" value="ECO:0007669"/>
    <property type="project" value="TreeGrafter"/>
</dbReference>
<dbReference type="NCBIfam" id="TIGR00254">
    <property type="entry name" value="GGDEF"/>
    <property type="match status" value="1"/>
</dbReference>
<keyword evidence="2" id="KW-1133">Transmembrane helix</keyword>
<dbReference type="AlphaFoldDB" id="A0A1S8N226"/>
<dbReference type="GO" id="GO:0005886">
    <property type="term" value="C:plasma membrane"/>
    <property type="evidence" value="ECO:0007669"/>
    <property type="project" value="TreeGrafter"/>
</dbReference>